<reference evidence="2 3" key="1">
    <citation type="submission" date="2019-10" db="EMBL/GenBank/DDBJ databases">
        <title>Two novel species isolated from a subtropical stream in China.</title>
        <authorList>
            <person name="Lu H."/>
        </authorList>
    </citation>
    <scope>NUCLEOTIDE SEQUENCE [LARGE SCALE GENOMIC DNA]</scope>
    <source>
        <strain evidence="2 3">FT29W</strain>
    </source>
</reference>
<keyword evidence="3" id="KW-1185">Reference proteome</keyword>
<dbReference type="EMBL" id="WHUG01000009">
    <property type="protein sequence ID" value="MQA40767.1"/>
    <property type="molecule type" value="Genomic_DNA"/>
</dbReference>
<keyword evidence="1" id="KW-1133">Transmembrane helix</keyword>
<dbReference type="RefSeq" id="WP_152840057.1">
    <property type="nucleotide sequence ID" value="NZ_WHUG01000009.1"/>
</dbReference>
<keyword evidence="1" id="KW-0472">Membrane</keyword>
<keyword evidence="1" id="KW-0812">Transmembrane</keyword>
<feature type="transmembrane region" description="Helical" evidence="1">
    <location>
        <begin position="12"/>
        <end position="33"/>
    </location>
</feature>
<evidence type="ECO:0000256" key="1">
    <source>
        <dbReference type="SAM" id="Phobius"/>
    </source>
</evidence>
<protein>
    <submittedName>
        <fullName evidence="2">Uncharacterized protein</fullName>
    </submittedName>
</protein>
<accession>A0A6A7N7P8</accession>
<name>A0A6A7N7P8_9BURK</name>
<gene>
    <name evidence="2" type="ORF">GEV02_21760</name>
</gene>
<evidence type="ECO:0000313" key="2">
    <source>
        <dbReference type="EMBL" id="MQA40767.1"/>
    </source>
</evidence>
<evidence type="ECO:0000313" key="3">
    <source>
        <dbReference type="Proteomes" id="UP000440498"/>
    </source>
</evidence>
<organism evidence="2 3">
    <name type="scientific">Rugamonas aquatica</name>
    <dbReference type="NCBI Taxonomy" id="2743357"/>
    <lineage>
        <taxon>Bacteria</taxon>
        <taxon>Pseudomonadati</taxon>
        <taxon>Pseudomonadota</taxon>
        <taxon>Betaproteobacteria</taxon>
        <taxon>Burkholderiales</taxon>
        <taxon>Oxalobacteraceae</taxon>
        <taxon>Telluria group</taxon>
        <taxon>Rugamonas</taxon>
    </lineage>
</organism>
<dbReference type="Proteomes" id="UP000440498">
    <property type="component" value="Unassembled WGS sequence"/>
</dbReference>
<sequence>MRHEYAGRAGQGGASLVELTGMVMLLVLGVWFASVALHDAELLAQITVPAPATSGRNADYGIVGWSVMRGGEASPAAANAALLRLR</sequence>
<comment type="caution">
    <text evidence="2">The sequence shown here is derived from an EMBL/GenBank/DDBJ whole genome shotgun (WGS) entry which is preliminary data.</text>
</comment>
<dbReference type="AlphaFoldDB" id="A0A6A7N7P8"/>
<proteinExistence type="predicted"/>